<evidence type="ECO:0000256" key="8">
    <source>
        <dbReference type="RuleBase" id="RU003346"/>
    </source>
</evidence>
<proteinExistence type="inferred from homology"/>
<evidence type="ECO:0000256" key="4">
    <source>
        <dbReference type="ARBA" id="ARBA00022692"/>
    </source>
</evidence>
<protein>
    <submittedName>
        <fullName evidence="11">General substrate transporter</fullName>
    </submittedName>
</protein>
<evidence type="ECO:0000256" key="6">
    <source>
        <dbReference type="ARBA" id="ARBA00023136"/>
    </source>
</evidence>
<dbReference type="InParanoid" id="A0A1Y1U732"/>
<feature type="transmembrane region" description="Helical" evidence="9">
    <location>
        <begin position="263"/>
        <end position="285"/>
    </location>
</feature>
<reference evidence="11 12" key="1">
    <citation type="submission" date="2017-03" db="EMBL/GenBank/DDBJ databases">
        <title>Widespread Adenine N6-methylation of Active Genes in Fungi.</title>
        <authorList>
            <consortium name="DOE Joint Genome Institute"/>
            <person name="Mondo S.J."/>
            <person name="Dannebaum R.O."/>
            <person name="Kuo R.C."/>
            <person name="Louie K.B."/>
            <person name="Bewick A.J."/>
            <person name="Labutti K."/>
            <person name="Haridas S."/>
            <person name="Kuo A."/>
            <person name="Salamov A."/>
            <person name="Ahrendt S.R."/>
            <person name="Lau R."/>
            <person name="Bowen B.P."/>
            <person name="Lipzen A."/>
            <person name="Sullivan W."/>
            <person name="Andreopoulos W.B."/>
            <person name="Clum A."/>
            <person name="Lindquist E."/>
            <person name="Daum C."/>
            <person name="Northen T.R."/>
            <person name="Ramamoorthy G."/>
            <person name="Schmitz R.J."/>
            <person name="Gryganskyi A."/>
            <person name="Culley D."/>
            <person name="Magnuson J."/>
            <person name="James T.Y."/>
            <person name="O'Malley M.A."/>
            <person name="Stajich J.E."/>
            <person name="Spatafora J.W."/>
            <person name="Visel A."/>
            <person name="Grigoriev I.V."/>
        </authorList>
    </citation>
    <scope>NUCLEOTIDE SEQUENCE [LARGE SCALE GENOMIC DNA]</scope>
    <source>
        <strain evidence="11 12">NRRL Y-17943</strain>
    </source>
</reference>
<dbReference type="Proteomes" id="UP000193218">
    <property type="component" value="Unassembled WGS sequence"/>
</dbReference>
<feature type="transmembrane region" description="Helical" evidence="9">
    <location>
        <begin position="12"/>
        <end position="30"/>
    </location>
</feature>
<keyword evidence="4 9" id="KW-0812">Transmembrane</keyword>
<comment type="similarity">
    <text evidence="2 8">Belongs to the major facilitator superfamily. Sugar transporter (TC 2.A.1.1) family.</text>
</comment>
<evidence type="ECO:0000259" key="10">
    <source>
        <dbReference type="PROSITE" id="PS50850"/>
    </source>
</evidence>
<dbReference type="PANTHER" id="PTHR48022">
    <property type="entry name" value="PLASTIDIC GLUCOSE TRANSPORTER 4"/>
    <property type="match status" value="1"/>
</dbReference>
<feature type="transmembrane region" description="Helical" evidence="9">
    <location>
        <begin position="305"/>
        <end position="322"/>
    </location>
</feature>
<name>A0A1Y1U732_9TREE</name>
<feature type="transmembrane region" description="Helical" evidence="9">
    <location>
        <begin position="50"/>
        <end position="73"/>
    </location>
</feature>
<comment type="catalytic activity">
    <reaction evidence="7">
        <text>myo-inositol(out) + H(+)(out) = myo-inositol(in) + H(+)(in)</text>
        <dbReference type="Rhea" id="RHEA:60364"/>
        <dbReference type="ChEBI" id="CHEBI:15378"/>
        <dbReference type="ChEBI" id="CHEBI:17268"/>
    </reaction>
</comment>
<dbReference type="NCBIfam" id="TIGR00879">
    <property type="entry name" value="SP"/>
    <property type="match status" value="1"/>
</dbReference>
<feature type="transmembrane region" description="Helical" evidence="9">
    <location>
        <begin position="140"/>
        <end position="158"/>
    </location>
</feature>
<keyword evidence="12" id="KW-1185">Reference proteome</keyword>
<dbReference type="STRING" id="4999.A0A1Y1U732"/>
<feature type="transmembrane region" description="Helical" evidence="9">
    <location>
        <begin position="357"/>
        <end position="383"/>
    </location>
</feature>
<evidence type="ECO:0000256" key="3">
    <source>
        <dbReference type="ARBA" id="ARBA00022448"/>
    </source>
</evidence>
<sequence>MVGKLRGNAATIGVTIMAGFGWILFGYDLGVLGGVLNEADFSHTFVLNDVLTGLTTGVFELAAMFGALGMAAFGQVNSRANNTMIGTGIIALGAVIQASSTTLAQLIVGRLIGGTGLGIFTSVCPLWQAEITPANRRGRVIGFSLSFLIVGLMLSYWIDYGMSKYVGSVSWRFPFAFQCILAGFNMILTRFVPESPRWLLKQGRTGEARQSLSMLFDAPEDDEKVEATFQEIEIAIEIENGNRYSLLDFLRGANDGVRGRRRVLTGCFFQLAQCFSGSTIISFYVQPIFQTSIGLTHELASLMSGYLQIWFLVASLMTWYFVERFGRRKMFMSMAAAMSVDMFLLAAFIKIDTKGTGIGAAVCVFLYQSFYTWGWMAGVWLMCTEIHSLGFRTVGGGLQAATQWAFNFATLFVFPIIVQNIGYKTWFIFACCNLAYVAVVYFFVPETRGLPLESIDLCFRPGVDPVKESQRLQQLVKEGRLEETTLVGDLRRRELEAKGHNEKFESVGGTVSTAHGVPPAALEV</sequence>
<evidence type="ECO:0000256" key="2">
    <source>
        <dbReference type="ARBA" id="ARBA00010992"/>
    </source>
</evidence>
<dbReference type="GO" id="GO:0005351">
    <property type="term" value="F:carbohydrate:proton symporter activity"/>
    <property type="evidence" value="ECO:0007669"/>
    <property type="project" value="TreeGrafter"/>
</dbReference>
<dbReference type="EMBL" id="NBSH01000024">
    <property type="protein sequence ID" value="ORX33354.1"/>
    <property type="molecule type" value="Genomic_DNA"/>
</dbReference>
<keyword evidence="5 9" id="KW-1133">Transmembrane helix</keyword>
<evidence type="ECO:0000313" key="11">
    <source>
        <dbReference type="EMBL" id="ORX33354.1"/>
    </source>
</evidence>
<comment type="subcellular location">
    <subcellularLocation>
        <location evidence="1">Membrane</location>
        <topology evidence="1">Multi-pass membrane protein</topology>
    </subcellularLocation>
</comment>
<dbReference type="Pfam" id="PF00083">
    <property type="entry name" value="Sugar_tr"/>
    <property type="match status" value="1"/>
</dbReference>
<feature type="transmembrane region" description="Helical" evidence="9">
    <location>
        <begin position="106"/>
        <end position="128"/>
    </location>
</feature>
<feature type="transmembrane region" description="Helical" evidence="9">
    <location>
        <begin position="404"/>
        <end position="421"/>
    </location>
</feature>
<evidence type="ECO:0000256" key="7">
    <source>
        <dbReference type="ARBA" id="ARBA00049119"/>
    </source>
</evidence>
<dbReference type="GeneID" id="33559128"/>
<dbReference type="InterPro" id="IPR020846">
    <property type="entry name" value="MFS_dom"/>
</dbReference>
<dbReference type="InterPro" id="IPR005828">
    <property type="entry name" value="MFS_sugar_transport-like"/>
</dbReference>
<dbReference type="PROSITE" id="PS50850">
    <property type="entry name" value="MFS"/>
    <property type="match status" value="1"/>
</dbReference>
<dbReference type="InterPro" id="IPR050360">
    <property type="entry name" value="MFS_Sugar_Transporters"/>
</dbReference>
<evidence type="ECO:0000256" key="1">
    <source>
        <dbReference type="ARBA" id="ARBA00004141"/>
    </source>
</evidence>
<dbReference type="GO" id="GO:0016020">
    <property type="term" value="C:membrane"/>
    <property type="evidence" value="ECO:0007669"/>
    <property type="project" value="UniProtKB-SubCell"/>
</dbReference>
<feature type="domain" description="Major facilitator superfamily (MFS) profile" evidence="10">
    <location>
        <begin position="14"/>
        <end position="448"/>
    </location>
</feature>
<feature type="transmembrane region" description="Helical" evidence="9">
    <location>
        <begin position="170"/>
        <end position="192"/>
    </location>
</feature>
<accession>A0A1Y1U732</accession>
<dbReference type="InterPro" id="IPR036259">
    <property type="entry name" value="MFS_trans_sf"/>
</dbReference>
<dbReference type="SUPFAM" id="SSF103473">
    <property type="entry name" value="MFS general substrate transporter"/>
    <property type="match status" value="1"/>
</dbReference>
<dbReference type="AlphaFoldDB" id="A0A1Y1U732"/>
<dbReference type="PANTHER" id="PTHR48022:SF28">
    <property type="entry name" value="MAJOR FACILITATOR SUPERFAMILY (MFS) PROFILE DOMAIN-CONTAINING PROTEIN-RELATED"/>
    <property type="match status" value="1"/>
</dbReference>
<keyword evidence="6 9" id="KW-0472">Membrane</keyword>
<comment type="caution">
    <text evidence="11">The sequence shown here is derived from an EMBL/GenBank/DDBJ whole genome shotgun (WGS) entry which is preliminary data.</text>
</comment>
<dbReference type="Gene3D" id="1.20.1250.20">
    <property type="entry name" value="MFS general substrate transporter like domains"/>
    <property type="match status" value="1"/>
</dbReference>
<dbReference type="InterPro" id="IPR003663">
    <property type="entry name" value="Sugar/inositol_transpt"/>
</dbReference>
<gene>
    <name evidence="11" type="ORF">BD324DRAFT_640124</name>
</gene>
<feature type="transmembrane region" description="Helical" evidence="9">
    <location>
        <begin position="80"/>
        <end position="100"/>
    </location>
</feature>
<dbReference type="PRINTS" id="PR00171">
    <property type="entry name" value="SUGRTRNSPORT"/>
</dbReference>
<evidence type="ECO:0000256" key="9">
    <source>
        <dbReference type="SAM" id="Phobius"/>
    </source>
</evidence>
<organism evidence="11 12">
    <name type="scientific">Kockovaella imperatae</name>
    <dbReference type="NCBI Taxonomy" id="4999"/>
    <lineage>
        <taxon>Eukaryota</taxon>
        <taxon>Fungi</taxon>
        <taxon>Dikarya</taxon>
        <taxon>Basidiomycota</taxon>
        <taxon>Agaricomycotina</taxon>
        <taxon>Tremellomycetes</taxon>
        <taxon>Tremellales</taxon>
        <taxon>Cuniculitremaceae</taxon>
        <taxon>Kockovaella</taxon>
    </lineage>
</organism>
<keyword evidence="3 8" id="KW-0813">Transport</keyword>
<evidence type="ECO:0000256" key="5">
    <source>
        <dbReference type="ARBA" id="ARBA00022989"/>
    </source>
</evidence>
<dbReference type="RefSeq" id="XP_021867701.1">
    <property type="nucleotide sequence ID" value="XM_022017319.1"/>
</dbReference>
<dbReference type="OrthoDB" id="2544694at2759"/>
<feature type="transmembrane region" description="Helical" evidence="9">
    <location>
        <begin position="427"/>
        <end position="444"/>
    </location>
</feature>
<evidence type="ECO:0000313" key="12">
    <source>
        <dbReference type="Proteomes" id="UP000193218"/>
    </source>
</evidence>